<feature type="compositionally biased region" description="Basic residues" evidence="7">
    <location>
        <begin position="13"/>
        <end position="25"/>
    </location>
</feature>
<keyword evidence="10" id="KW-1185">Reference proteome</keyword>
<evidence type="ECO:0000256" key="5">
    <source>
        <dbReference type="ARBA" id="ARBA00022801"/>
    </source>
</evidence>
<feature type="domain" description="Reverse transcriptase RNase H-like" evidence="8">
    <location>
        <begin position="127"/>
        <end position="170"/>
    </location>
</feature>
<dbReference type="Proteomes" id="UP000257109">
    <property type="component" value="Unassembled WGS sequence"/>
</dbReference>
<dbReference type="GO" id="GO:0016787">
    <property type="term" value="F:hydrolase activity"/>
    <property type="evidence" value="ECO:0007669"/>
    <property type="project" value="UniProtKB-KW"/>
</dbReference>
<dbReference type="GO" id="GO:0003964">
    <property type="term" value="F:RNA-directed DNA polymerase activity"/>
    <property type="evidence" value="ECO:0007669"/>
    <property type="project" value="UniProtKB-KW"/>
</dbReference>
<sequence length="207" mass="24056">MNLDSCLLPKLARTKGKTSRKPKKAMRAEARTNKKRKRENIGKEGRGVSPLVLGLDKSIELCHKHLGCLMRIGSLDKPKERKESSHMCKGTKLFHMEKYDQKSSTPMHGESFYSMKWASIIMPKPHDKFRSYLLGSKVIVFFDRAALKYLLRKPDAKSRLIRWMLLLQEFDLEIKDKKGEENTVADHLSRLEKEVDPMPIRNEFLDE</sequence>
<dbReference type="Pfam" id="PF17917">
    <property type="entry name" value="RT_RNaseH"/>
    <property type="match status" value="1"/>
</dbReference>
<feature type="non-terminal residue" evidence="9">
    <location>
        <position position="1"/>
    </location>
</feature>
<evidence type="ECO:0000256" key="7">
    <source>
        <dbReference type="SAM" id="MobiDB-lite"/>
    </source>
</evidence>
<proteinExistence type="predicted"/>
<keyword evidence="4" id="KW-0255">Endonuclease</keyword>
<gene>
    <name evidence="9" type="primary">pol</name>
    <name evidence="9" type="ORF">CR513_16948</name>
</gene>
<keyword evidence="6" id="KW-0695">RNA-directed DNA polymerase</keyword>
<keyword evidence="3" id="KW-0540">Nuclease</keyword>
<accession>A0A371HAZ3</accession>
<evidence type="ECO:0000256" key="1">
    <source>
        <dbReference type="ARBA" id="ARBA00022679"/>
    </source>
</evidence>
<evidence type="ECO:0000256" key="6">
    <source>
        <dbReference type="ARBA" id="ARBA00022918"/>
    </source>
</evidence>
<name>A0A371HAZ3_MUCPR</name>
<feature type="region of interest" description="Disordered" evidence="7">
    <location>
        <begin position="13"/>
        <end position="44"/>
    </location>
</feature>
<dbReference type="SUPFAM" id="SSF56672">
    <property type="entry name" value="DNA/RNA polymerases"/>
    <property type="match status" value="1"/>
</dbReference>
<keyword evidence="5" id="KW-0378">Hydrolase</keyword>
<reference evidence="9" key="1">
    <citation type="submission" date="2018-05" db="EMBL/GenBank/DDBJ databases">
        <title>Draft genome of Mucuna pruriens seed.</title>
        <authorList>
            <person name="Nnadi N.E."/>
            <person name="Vos R."/>
            <person name="Hasami M.H."/>
            <person name="Devisetty U.K."/>
            <person name="Aguiy J.C."/>
        </authorList>
    </citation>
    <scope>NUCLEOTIDE SEQUENCE [LARGE SCALE GENOMIC DNA]</scope>
    <source>
        <strain evidence="9">JCA_2017</strain>
    </source>
</reference>
<dbReference type="PANTHER" id="PTHR34072">
    <property type="entry name" value="ENZYMATIC POLYPROTEIN-RELATED"/>
    <property type="match status" value="1"/>
</dbReference>
<dbReference type="GO" id="GO:0004519">
    <property type="term" value="F:endonuclease activity"/>
    <property type="evidence" value="ECO:0007669"/>
    <property type="project" value="UniProtKB-KW"/>
</dbReference>
<dbReference type="EMBL" id="QJKJ01003105">
    <property type="protein sequence ID" value="RDX99934.1"/>
    <property type="molecule type" value="Genomic_DNA"/>
</dbReference>
<protein>
    <submittedName>
        <fullName evidence="9">Retrovirus-related Pol polyprotein from transposon 17.6</fullName>
    </submittedName>
</protein>
<dbReference type="AlphaFoldDB" id="A0A371HAZ3"/>
<dbReference type="PANTHER" id="PTHR34072:SF57">
    <property type="entry name" value="RNA-DIRECTED DNA POLYMERASE"/>
    <property type="match status" value="1"/>
</dbReference>
<dbReference type="InterPro" id="IPR041373">
    <property type="entry name" value="RT_RNaseH"/>
</dbReference>
<evidence type="ECO:0000256" key="2">
    <source>
        <dbReference type="ARBA" id="ARBA00022695"/>
    </source>
</evidence>
<comment type="caution">
    <text evidence="9">The sequence shown here is derived from an EMBL/GenBank/DDBJ whole genome shotgun (WGS) entry which is preliminary data.</text>
</comment>
<evidence type="ECO:0000256" key="3">
    <source>
        <dbReference type="ARBA" id="ARBA00022722"/>
    </source>
</evidence>
<dbReference type="CDD" id="cd09274">
    <property type="entry name" value="RNase_HI_RT_Ty3"/>
    <property type="match status" value="1"/>
</dbReference>
<organism evidence="9 10">
    <name type="scientific">Mucuna pruriens</name>
    <name type="common">Velvet bean</name>
    <name type="synonym">Dolichos pruriens</name>
    <dbReference type="NCBI Taxonomy" id="157652"/>
    <lineage>
        <taxon>Eukaryota</taxon>
        <taxon>Viridiplantae</taxon>
        <taxon>Streptophyta</taxon>
        <taxon>Embryophyta</taxon>
        <taxon>Tracheophyta</taxon>
        <taxon>Spermatophyta</taxon>
        <taxon>Magnoliopsida</taxon>
        <taxon>eudicotyledons</taxon>
        <taxon>Gunneridae</taxon>
        <taxon>Pentapetalae</taxon>
        <taxon>rosids</taxon>
        <taxon>fabids</taxon>
        <taxon>Fabales</taxon>
        <taxon>Fabaceae</taxon>
        <taxon>Papilionoideae</taxon>
        <taxon>50 kb inversion clade</taxon>
        <taxon>NPAAA clade</taxon>
        <taxon>indigoferoid/millettioid clade</taxon>
        <taxon>Phaseoleae</taxon>
        <taxon>Mucuna</taxon>
    </lineage>
</organism>
<evidence type="ECO:0000256" key="4">
    <source>
        <dbReference type="ARBA" id="ARBA00022759"/>
    </source>
</evidence>
<evidence type="ECO:0000313" key="10">
    <source>
        <dbReference type="Proteomes" id="UP000257109"/>
    </source>
</evidence>
<keyword evidence="1" id="KW-0808">Transferase</keyword>
<evidence type="ECO:0000259" key="8">
    <source>
        <dbReference type="Pfam" id="PF17917"/>
    </source>
</evidence>
<keyword evidence="2" id="KW-0548">Nucleotidyltransferase</keyword>
<dbReference type="InterPro" id="IPR043502">
    <property type="entry name" value="DNA/RNA_pol_sf"/>
</dbReference>
<evidence type="ECO:0000313" key="9">
    <source>
        <dbReference type="EMBL" id="RDX99934.1"/>
    </source>
</evidence>
<dbReference type="OrthoDB" id="1436587at2759"/>